<keyword evidence="3" id="KW-1185">Reference proteome</keyword>
<feature type="domain" description="Heterokaryon incompatibility" evidence="1">
    <location>
        <begin position="1"/>
        <end position="53"/>
    </location>
</feature>
<dbReference type="PANTHER" id="PTHR33112:SF9">
    <property type="entry name" value="HETEROKARYON INCOMPATIBILITY DOMAIN-CONTAINING PROTEIN"/>
    <property type="match status" value="1"/>
</dbReference>
<dbReference type="PANTHER" id="PTHR33112">
    <property type="entry name" value="DOMAIN PROTEIN, PUTATIVE-RELATED"/>
    <property type="match status" value="1"/>
</dbReference>
<proteinExistence type="predicted"/>
<protein>
    <recommendedName>
        <fullName evidence="1">Heterokaryon incompatibility domain-containing protein</fullName>
    </recommendedName>
</protein>
<gene>
    <name evidence="2" type="ORF">C8A01DRAFT_16079</name>
</gene>
<dbReference type="InterPro" id="IPR010730">
    <property type="entry name" value="HET"/>
</dbReference>
<feature type="non-terminal residue" evidence="2">
    <location>
        <position position="1"/>
    </location>
</feature>
<evidence type="ECO:0000313" key="2">
    <source>
        <dbReference type="EMBL" id="KAK4039998.1"/>
    </source>
</evidence>
<evidence type="ECO:0000259" key="1">
    <source>
        <dbReference type="Pfam" id="PF06985"/>
    </source>
</evidence>
<evidence type="ECO:0000313" key="3">
    <source>
        <dbReference type="Proteomes" id="UP001303115"/>
    </source>
</evidence>
<sequence length="89" mass="10591">YFCLSHCWGKAQPLTTTRATLNEHERHIPWSRLPRTFQEAVTYTREMGVRYLWSRFSWVLPCRMWCGRCRVAICLLAMPLYTASCTARF</sequence>
<dbReference type="Proteomes" id="UP001303115">
    <property type="component" value="Unassembled WGS sequence"/>
</dbReference>
<reference evidence="3" key="1">
    <citation type="journal article" date="2023" name="Mol. Phylogenet. Evol.">
        <title>Genome-scale phylogeny and comparative genomics of the fungal order Sordariales.</title>
        <authorList>
            <person name="Hensen N."/>
            <person name="Bonometti L."/>
            <person name="Westerberg I."/>
            <person name="Brannstrom I.O."/>
            <person name="Guillou S."/>
            <person name="Cros-Aarteil S."/>
            <person name="Calhoun S."/>
            <person name="Haridas S."/>
            <person name="Kuo A."/>
            <person name="Mondo S."/>
            <person name="Pangilinan J."/>
            <person name="Riley R."/>
            <person name="LaButti K."/>
            <person name="Andreopoulos B."/>
            <person name="Lipzen A."/>
            <person name="Chen C."/>
            <person name="Yan M."/>
            <person name="Daum C."/>
            <person name="Ng V."/>
            <person name="Clum A."/>
            <person name="Steindorff A."/>
            <person name="Ohm R.A."/>
            <person name="Martin F."/>
            <person name="Silar P."/>
            <person name="Natvig D.O."/>
            <person name="Lalanne C."/>
            <person name="Gautier V."/>
            <person name="Ament-Velasquez S.L."/>
            <person name="Kruys A."/>
            <person name="Hutchinson M.I."/>
            <person name="Powell A.J."/>
            <person name="Barry K."/>
            <person name="Miller A.N."/>
            <person name="Grigoriev I.V."/>
            <person name="Debuchy R."/>
            <person name="Gladieux P."/>
            <person name="Hiltunen Thoren M."/>
            <person name="Johannesson H."/>
        </authorList>
    </citation>
    <scope>NUCLEOTIDE SEQUENCE [LARGE SCALE GENOMIC DNA]</scope>
    <source>
        <strain evidence="3">CBS 284.82</strain>
    </source>
</reference>
<dbReference type="Pfam" id="PF06985">
    <property type="entry name" value="HET"/>
    <property type="match status" value="1"/>
</dbReference>
<accession>A0AAN6SS47</accession>
<dbReference type="AlphaFoldDB" id="A0AAN6SS47"/>
<comment type="caution">
    <text evidence="2">The sequence shown here is derived from an EMBL/GenBank/DDBJ whole genome shotgun (WGS) entry which is preliminary data.</text>
</comment>
<organism evidence="2 3">
    <name type="scientific">Parachaetomium inaequale</name>
    <dbReference type="NCBI Taxonomy" id="2588326"/>
    <lineage>
        <taxon>Eukaryota</taxon>
        <taxon>Fungi</taxon>
        <taxon>Dikarya</taxon>
        <taxon>Ascomycota</taxon>
        <taxon>Pezizomycotina</taxon>
        <taxon>Sordariomycetes</taxon>
        <taxon>Sordariomycetidae</taxon>
        <taxon>Sordariales</taxon>
        <taxon>Chaetomiaceae</taxon>
        <taxon>Parachaetomium</taxon>
    </lineage>
</organism>
<name>A0AAN6SS47_9PEZI</name>
<dbReference type="EMBL" id="MU854386">
    <property type="protein sequence ID" value="KAK4039998.1"/>
    <property type="molecule type" value="Genomic_DNA"/>
</dbReference>